<feature type="transmembrane region" description="Helical" evidence="1">
    <location>
        <begin position="46"/>
        <end position="67"/>
    </location>
</feature>
<dbReference type="Proteomes" id="UP001275867">
    <property type="component" value="Unassembled WGS sequence"/>
</dbReference>
<keyword evidence="1" id="KW-0812">Transmembrane</keyword>
<gene>
    <name evidence="4" type="ORF">A7K95_01625</name>
    <name evidence="3" type="ORF">GA842_00695</name>
</gene>
<dbReference type="EMBL" id="WERX01000002">
    <property type="protein sequence ID" value="MDV7693413.1"/>
    <property type="molecule type" value="Genomic_DNA"/>
</dbReference>
<dbReference type="InterPro" id="IPR025436">
    <property type="entry name" value="DUF4179"/>
</dbReference>
<organism evidence="3 6">
    <name type="scientific">Pediococcus parvulus</name>
    <dbReference type="NCBI Taxonomy" id="54062"/>
    <lineage>
        <taxon>Bacteria</taxon>
        <taxon>Bacillati</taxon>
        <taxon>Bacillota</taxon>
        <taxon>Bacilli</taxon>
        <taxon>Lactobacillales</taxon>
        <taxon>Lactobacillaceae</taxon>
        <taxon>Pediococcus</taxon>
    </lineage>
</organism>
<keyword evidence="5" id="KW-1185">Reference proteome</keyword>
<evidence type="ECO:0000313" key="4">
    <source>
        <dbReference type="EMBL" id="OAD63255.1"/>
    </source>
</evidence>
<keyword evidence="1" id="KW-1133">Transmembrane helix</keyword>
<accession>A0AAP5WAR3</accession>
<dbReference type="Pfam" id="PF13786">
    <property type="entry name" value="DUF4179"/>
    <property type="match status" value="1"/>
</dbReference>
<evidence type="ECO:0000259" key="2">
    <source>
        <dbReference type="Pfam" id="PF13786"/>
    </source>
</evidence>
<proteinExistence type="predicted"/>
<reference evidence="3" key="2">
    <citation type="submission" date="2019-10" db="EMBL/GenBank/DDBJ databases">
        <title>Malate fermentation in French cider.</title>
        <authorList>
            <person name="Cousin F.J."/>
            <person name="Medina Fernandez S."/>
            <person name="Misery B."/>
            <person name="Laplace J.-M."/>
            <person name="Cretenet M."/>
        </authorList>
    </citation>
    <scope>NUCLEOTIDE SEQUENCE</scope>
    <source>
        <strain evidence="3">UCMA15901</strain>
    </source>
</reference>
<evidence type="ECO:0000313" key="3">
    <source>
        <dbReference type="EMBL" id="MDV7693413.1"/>
    </source>
</evidence>
<reference evidence="4 5" key="1">
    <citation type="submission" date="2016-05" db="EMBL/GenBank/DDBJ databases">
        <title>Draft genome sequence of Pediococcus parvulus 2.6, a probiotic beta-glucan producer strain.</title>
        <authorList>
            <person name="Mohedano M.L."/>
            <person name="Perez-Ramos A."/>
            <person name="Duenas M.T."/>
            <person name="Lamontanara A."/>
            <person name="Orru L."/>
            <person name="Spano G."/>
            <person name="Capozzi V."/>
            <person name="Lopez P."/>
        </authorList>
    </citation>
    <scope>NUCLEOTIDE SEQUENCE [LARGE SCALE GENOMIC DNA]</scope>
    <source>
        <strain evidence="4 5">2.6</strain>
    </source>
</reference>
<evidence type="ECO:0000313" key="6">
    <source>
        <dbReference type="Proteomes" id="UP001275867"/>
    </source>
</evidence>
<feature type="domain" description="DUF4179" evidence="2">
    <location>
        <begin position="50"/>
        <end position="134"/>
    </location>
</feature>
<dbReference type="Proteomes" id="UP000077280">
    <property type="component" value="Unassembled WGS sequence"/>
</dbReference>
<name>A0AAP5WAR3_9LACO</name>
<protein>
    <submittedName>
        <fullName evidence="3">DUF4179 domain-containing protein</fullName>
    </submittedName>
</protein>
<dbReference type="Gene3D" id="2.60.40.1630">
    <property type="entry name" value="bacillus anthracis domain"/>
    <property type="match status" value="1"/>
</dbReference>
<dbReference type="RefSeq" id="WP_068808135.1">
    <property type="nucleotide sequence ID" value="NZ_CP158977.1"/>
</dbReference>
<dbReference type="AlphaFoldDB" id="A0AAP5WAR3"/>
<evidence type="ECO:0000256" key="1">
    <source>
        <dbReference type="SAM" id="Phobius"/>
    </source>
</evidence>
<sequence>MKNEKFSQLVEQLSQAQTVNPKETKTTITQALLKSGVRLKRRHHHVLWGFVTLAVAICLLTLSGMYVTPVNHVMAQTPIIGNFFAKFDDDLGTIVETNGKTQNLNQTRTSNGMKMTLKTAYVQGKTVAITGTISGVNGAWDDWFDFYIGRGGVKFSQSSADLRKISTGHYRFWLDGTIKGKISKSTIKFPIVFTRFKGHAGRWAFNLRLAPSKVSTQKLTGNITLANGDVKLKLLGIDEYSGGTGLLKVQETQRVSKDDFQLFKIFVNGSHKDYMLANQDPMVLSKKGKQRIVGYRVKELPKRITKITVEPTLSTWEVSARTALSSLPTTIKAKRTTEVFRFKKPTLRNGKLTLRYYLTGSGLSSDRELMWDKGNQLNGALAIMAKTYHDDGNASVYGKDYLYEGRQKLINGKTNEFEATYNLTKKSGLKNLNLNQLQLQIDYDGLHSTPRMKEQTISVKQN</sequence>
<dbReference type="EMBL" id="LXND01000083">
    <property type="protein sequence ID" value="OAD63255.1"/>
    <property type="molecule type" value="Genomic_DNA"/>
</dbReference>
<keyword evidence="1" id="KW-0472">Membrane</keyword>
<comment type="caution">
    <text evidence="3">The sequence shown here is derived from an EMBL/GenBank/DDBJ whole genome shotgun (WGS) entry which is preliminary data.</text>
</comment>
<evidence type="ECO:0000313" key="5">
    <source>
        <dbReference type="Proteomes" id="UP000077280"/>
    </source>
</evidence>